<dbReference type="PANTHER" id="PTHR43798">
    <property type="entry name" value="MONOACYLGLYCEROL LIPASE"/>
    <property type="match status" value="1"/>
</dbReference>
<feature type="domain" description="AB hydrolase-1" evidence="2">
    <location>
        <begin position="12"/>
        <end position="276"/>
    </location>
</feature>
<protein>
    <recommendedName>
        <fullName evidence="2">AB hydrolase-1 domain-containing protein</fullName>
    </recommendedName>
</protein>
<evidence type="ECO:0000313" key="4">
    <source>
        <dbReference type="Proteomes" id="UP000235116"/>
    </source>
</evidence>
<dbReference type="InterPro" id="IPR000073">
    <property type="entry name" value="AB_hydrolase_1"/>
</dbReference>
<organism evidence="3 4">
    <name type="scientific">Ketobacter alkanivorans</name>
    <dbReference type="NCBI Taxonomy" id="1917421"/>
    <lineage>
        <taxon>Bacteria</taxon>
        <taxon>Pseudomonadati</taxon>
        <taxon>Pseudomonadota</taxon>
        <taxon>Gammaproteobacteria</taxon>
        <taxon>Pseudomonadales</taxon>
        <taxon>Ketobacteraceae</taxon>
        <taxon>Ketobacter</taxon>
    </lineage>
</organism>
<dbReference type="AlphaFoldDB" id="A0A2K9LNC0"/>
<dbReference type="EMBL" id="CP022684">
    <property type="protein sequence ID" value="AUM13869.1"/>
    <property type="molecule type" value="Genomic_DNA"/>
</dbReference>
<keyword evidence="4" id="KW-1185">Reference proteome</keyword>
<evidence type="ECO:0000313" key="3">
    <source>
        <dbReference type="EMBL" id="AUM13869.1"/>
    </source>
</evidence>
<accession>A0A2K9LNC0</accession>
<evidence type="ECO:0000259" key="2">
    <source>
        <dbReference type="Pfam" id="PF12697"/>
    </source>
</evidence>
<gene>
    <name evidence="3" type="ORF">Kalk_16165</name>
</gene>
<dbReference type="SUPFAM" id="SSF53474">
    <property type="entry name" value="alpha/beta-Hydrolases"/>
    <property type="match status" value="1"/>
</dbReference>
<sequence length="289" mass="33210">MNVIRVGRGKPVLLLHGFGSRGAHWLHNVLPYSRQFEFFLPDLRGFGRSHHANLEGLDVFETYANDVQDLLNHFQLDDVILGGVSTGAYTCLTYNQIHGFERIGKYLNIEHGANSTHCPGKINGIFGAQQEDLFRTFSELLAIAKNAGDQTGYWQLPKETRIQFRDTVAQIYRIAMYRGLSQRIIDLAARYAEPLLTRYMMPVEKWQTYLNVMQAFMNGRDTRDALANIQVPTTLMMGRQSRYFSLEAQHEIAHHIPHAKVVIFDRAGHAPMVDQPIQFQREFGRFLRE</sequence>
<dbReference type="GO" id="GO:0016020">
    <property type="term" value="C:membrane"/>
    <property type="evidence" value="ECO:0007669"/>
    <property type="project" value="TreeGrafter"/>
</dbReference>
<dbReference type="PANTHER" id="PTHR43798:SF31">
    <property type="entry name" value="AB HYDROLASE SUPERFAMILY PROTEIN YCLE"/>
    <property type="match status" value="1"/>
</dbReference>
<dbReference type="InterPro" id="IPR050266">
    <property type="entry name" value="AB_hydrolase_sf"/>
</dbReference>
<dbReference type="GO" id="GO:0016787">
    <property type="term" value="F:hydrolase activity"/>
    <property type="evidence" value="ECO:0007669"/>
    <property type="project" value="UniProtKB-KW"/>
</dbReference>
<dbReference type="Pfam" id="PF12697">
    <property type="entry name" value="Abhydrolase_6"/>
    <property type="match status" value="1"/>
</dbReference>
<reference evidence="4" key="1">
    <citation type="submission" date="2017-08" db="EMBL/GenBank/DDBJ databases">
        <title>Direct submision.</title>
        <authorList>
            <person name="Kim S.-J."/>
            <person name="Rhee S.-K."/>
        </authorList>
    </citation>
    <scope>NUCLEOTIDE SEQUENCE [LARGE SCALE GENOMIC DNA]</scope>
    <source>
        <strain evidence="4">GI5</strain>
    </source>
</reference>
<proteinExistence type="predicted"/>
<keyword evidence="1" id="KW-0378">Hydrolase</keyword>
<dbReference type="InterPro" id="IPR029058">
    <property type="entry name" value="AB_hydrolase_fold"/>
</dbReference>
<dbReference type="KEGG" id="kak:Kalk_16165"/>
<dbReference type="Proteomes" id="UP000235116">
    <property type="component" value="Chromosome"/>
</dbReference>
<dbReference type="Gene3D" id="3.40.50.1820">
    <property type="entry name" value="alpha/beta hydrolase"/>
    <property type="match status" value="1"/>
</dbReference>
<name>A0A2K9LNC0_9GAMM</name>
<evidence type="ECO:0000256" key="1">
    <source>
        <dbReference type="ARBA" id="ARBA00022801"/>
    </source>
</evidence>